<protein>
    <submittedName>
        <fullName evidence="1">Uncharacterized protein</fullName>
    </submittedName>
</protein>
<comment type="caution">
    <text evidence="1">The sequence shown here is derived from an EMBL/GenBank/DDBJ whole genome shotgun (WGS) entry which is preliminary data.</text>
</comment>
<accession>A0ABR2UAZ0</accession>
<dbReference type="PANTHER" id="PTHR45096:SF1">
    <property type="entry name" value="PROTEIN NEDD1"/>
    <property type="match status" value="1"/>
</dbReference>
<reference evidence="1 2" key="1">
    <citation type="journal article" date="2024" name="G3 (Bethesda)">
        <title>Genome assembly of Hibiscus sabdariffa L. provides insights into metabolisms of medicinal natural products.</title>
        <authorList>
            <person name="Kim T."/>
        </authorList>
    </citation>
    <scope>NUCLEOTIDE SEQUENCE [LARGE SCALE GENOMIC DNA]</scope>
    <source>
        <strain evidence="1">TK-2024</strain>
        <tissue evidence="1">Old leaves</tissue>
    </source>
</reference>
<organism evidence="1 2">
    <name type="scientific">Hibiscus sabdariffa</name>
    <name type="common">roselle</name>
    <dbReference type="NCBI Taxonomy" id="183260"/>
    <lineage>
        <taxon>Eukaryota</taxon>
        <taxon>Viridiplantae</taxon>
        <taxon>Streptophyta</taxon>
        <taxon>Embryophyta</taxon>
        <taxon>Tracheophyta</taxon>
        <taxon>Spermatophyta</taxon>
        <taxon>Magnoliopsida</taxon>
        <taxon>eudicotyledons</taxon>
        <taxon>Gunneridae</taxon>
        <taxon>Pentapetalae</taxon>
        <taxon>rosids</taxon>
        <taxon>malvids</taxon>
        <taxon>Malvales</taxon>
        <taxon>Malvaceae</taxon>
        <taxon>Malvoideae</taxon>
        <taxon>Hibiscus</taxon>
    </lineage>
</organism>
<evidence type="ECO:0000313" key="1">
    <source>
        <dbReference type="EMBL" id="KAK9046764.1"/>
    </source>
</evidence>
<sequence length="103" mass="11922">MRVLAVLRRRFWEVLQRYLLLQVVVNLSSSPHKSHLWPGDIMMRSHAQRSKYNLKDDMDAFSPLVDVQPITPPSLDKLWDDHDGAKKEHLLTDTNPSSLLFAS</sequence>
<name>A0ABR2UAZ0_9ROSI</name>
<proteinExistence type="predicted"/>
<dbReference type="Proteomes" id="UP001396334">
    <property type="component" value="Unassembled WGS sequence"/>
</dbReference>
<dbReference type="EMBL" id="JBBPBN010000001">
    <property type="protein sequence ID" value="KAK9046764.1"/>
    <property type="molecule type" value="Genomic_DNA"/>
</dbReference>
<dbReference type="PANTHER" id="PTHR45096">
    <property type="entry name" value="PROTEIN NEDD1"/>
    <property type="match status" value="1"/>
</dbReference>
<keyword evidence="2" id="KW-1185">Reference proteome</keyword>
<dbReference type="InterPro" id="IPR044621">
    <property type="entry name" value="NEDD1"/>
</dbReference>
<gene>
    <name evidence="1" type="ORF">V6N11_052642</name>
</gene>
<evidence type="ECO:0000313" key="2">
    <source>
        <dbReference type="Proteomes" id="UP001396334"/>
    </source>
</evidence>